<feature type="modified residue" description="4-aspartylphosphate" evidence="1">
    <location>
        <position position="96"/>
    </location>
</feature>
<feature type="region of interest" description="Disordered" evidence="2">
    <location>
        <begin position="1"/>
        <end position="33"/>
    </location>
</feature>
<keyword evidence="5" id="KW-1185">Reference proteome</keyword>
<feature type="domain" description="Response regulatory" evidence="3">
    <location>
        <begin position="46"/>
        <end position="160"/>
    </location>
</feature>
<dbReference type="InterPro" id="IPR052048">
    <property type="entry name" value="ST_Response_Regulator"/>
</dbReference>
<dbReference type="AlphaFoldDB" id="A0A4R4VML1"/>
<protein>
    <submittedName>
        <fullName evidence="4">Response regulator transcription factor</fullName>
    </submittedName>
</protein>
<evidence type="ECO:0000313" key="4">
    <source>
        <dbReference type="EMBL" id="TDD05207.1"/>
    </source>
</evidence>
<dbReference type="InterPro" id="IPR011006">
    <property type="entry name" value="CheY-like_superfamily"/>
</dbReference>
<accession>A0A4R4VML1</accession>
<dbReference type="Proteomes" id="UP000295674">
    <property type="component" value="Unassembled WGS sequence"/>
</dbReference>
<dbReference type="InterPro" id="IPR058245">
    <property type="entry name" value="NreC/VraR/RcsB-like_REC"/>
</dbReference>
<dbReference type="PANTHER" id="PTHR43228">
    <property type="entry name" value="TWO-COMPONENT RESPONSE REGULATOR"/>
    <property type="match status" value="1"/>
</dbReference>
<dbReference type="SUPFAM" id="SSF52172">
    <property type="entry name" value="CheY-like"/>
    <property type="match status" value="1"/>
</dbReference>
<gene>
    <name evidence="4" type="ORF">E1181_16025</name>
</gene>
<keyword evidence="1" id="KW-0597">Phosphoprotein</keyword>
<dbReference type="OrthoDB" id="9800897at2"/>
<comment type="caution">
    <text evidence="4">The sequence shown here is derived from an EMBL/GenBank/DDBJ whole genome shotgun (WGS) entry which is preliminary data.</text>
</comment>
<evidence type="ECO:0000256" key="2">
    <source>
        <dbReference type="SAM" id="MobiDB-lite"/>
    </source>
</evidence>
<name>A0A4R4VML1_9PSEU</name>
<dbReference type="CDD" id="cd17535">
    <property type="entry name" value="REC_NarL-like"/>
    <property type="match status" value="1"/>
</dbReference>
<dbReference type="Gene3D" id="3.40.50.2300">
    <property type="match status" value="1"/>
</dbReference>
<dbReference type="InterPro" id="IPR001789">
    <property type="entry name" value="Sig_transdc_resp-reg_receiver"/>
</dbReference>
<dbReference type="Pfam" id="PF00072">
    <property type="entry name" value="Response_reg"/>
    <property type="match status" value="1"/>
</dbReference>
<dbReference type="PROSITE" id="PS50110">
    <property type="entry name" value="RESPONSE_REGULATORY"/>
    <property type="match status" value="1"/>
</dbReference>
<organism evidence="4 5">
    <name type="scientific">Saccharopolyspora terrae</name>
    <dbReference type="NCBI Taxonomy" id="2530384"/>
    <lineage>
        <taxon>Bacteria</taxon>
        <taxon>Bacillati</taxon>
        <taxon>Actinomycetota</taxon>
        <taxon>Actinomycetes</taxon>
        <taxon>Pseudonocardiales</taxon>
        <taxon>Pseudonocardiaceae</taxon>
        <taxon>Saccharopolyspora</taxon>
    </lineage>
</organism>
<proteinExistence type="predicted"/>
<sequence>MVARARTPHVSGVGPPTGWLLTSGGEPHTASKVRTPRRWRGCAVIRVLIVDDHESVRRGLSALLAASGIDVAGVCADGVEALRAVAATQPDLVLMDLAMPVMNGVEATRAIRASRPEIRVLVLTAAQSGMVQQAMDAGAVGYVLKEASPADLIEAIRLHAA</sequence>
<dbReference type="GO" id="GO:0000160">
    <property type="term" value="P:phosphorelay signal transduction system"/>
    <property type="evidence" value="ECO:0007669"/>
    <property type="project" value="InterPro"/>
</dbReference>
<dbReference type="EMBL" id="SMKS01000025">
    <property type="protein sequence ID" value="TDD05207.1"/>
    <property type="molecule type" value="Genomic_DNA"/>
</dbReference>
<evidence type="ECO:0000256" key="1">
    <source>
        <dbReference type="PROSITE-ProRule" id="PRU00169"/>
    </source>
</evidence>
<dbReference type="SMART" id="SM00448">
    <property type="entry name" value="REC"/>
    <property type="match status" value="1"/>
</dbReference>
<evidence type="ECO:0000313" key="5">
    <source>
        <dbReference type="Proteomes" id="UP000295674"/>
    </source>
</evidence>
<dbReference type="PANTHER" id="PTHR43228:SF1">
    <property type="entry name" value="TWO-COMPONENT RESPONSE REGULATOR ARR22"/>
    <property type="match status" value="1"/>
</dbReference>
<evidence type="ECO:0000259" key="3">
    <source>
        <dbReference type="PROSITE" id="PS50110"/>
    </source>
</evidence>
<reference evidence="4 5" key="1">
    <citation type="submission" date="2019-03" db="EMBL/GenBank/DDBJ databases">
        <title>Draft genome sequences of novel Actinobacteria.</title>
        <authorList>
            <person name="Sahin N."/>
            <person name="Ay H."/>
            <person name="Saygin H."/>
        </authorList>
    </citation>
    <scope>NUCLEOTIDE SEQUENCE [LARGE SCALE GENOMIC DNA]</scope>
    <source>
        <strain evidence="4 5">16K309</strain>
    </source>
</reference>